<evidence type="ECO:0000313" key="2">
    <source>
        <dbReference type="EMBL" id="CAF5227744.1"/>
    </source>
</evidence>
<dbReference type="InterPro" id="IPR028994">
    <property type="entry name" value="Integrin_alpha_N"/>
</dbReference>
<dbReference type="Proteomes" id="UP000681967">
    <property type="component" value="Unassembled WGS sequence"/>
</dbReference>
<accession>A0A8S3KIU2</accession>
<sequence length="85" mass="9177">PYSIAIGDFNDDTFLDIAVANHGINKIGILIGNGYGNFVSQFNYSTDPACPYSIGSGGFNQDDRLDIAITNDGTNNIALSSWLWE</sequence>
<dbReference type="Gene3D" id="2.30.30.100">
    <property type="match status" value="1"/>
</dbReference>
<name>A0A8S3KIU2_9BILA</name>
<proteinExistence type="predicted"/>
<feature type="non-terminal residue" evidence="2">
    <location>
        <position position="85"/>
    </location>
</feature>
<dbReference type="AlphaFoldDB" id="A0A8S3KIU2"/>
<reference evidence="2" key="1">
    <citation type="submission" date="2021-02" db="EMBL/GenBank/DDBJ databases">
        <authorList>
            <person name="Nowell W R."/>
        </authorList>
    </citation>
    <scope>NUCLEOTIDE SEQUENCE</scope>
</reference>
<organism evidence="2 3">
    <name type="scientific">Rotaria magnacalcarata</name>
    <dbReference type="NCBI Taxonomy" id="392030"/>
    <lineage>
        <taxon>Eukaryota</taxon>
        <taxon>Metazoa</taxon>
        <taxon>Spiralia</taxon>
        <taxon>Gnathifera</taxon>
        <taxon>Rotifera</taxon>
        <taxon>Eurotatoria</taxon>
        <taxon>Bdelloidea</taxon>
        <taxon>Philodinida</taxon>
        <taxon>Philodinidae</taxon>
        <taxon>Rotaria</taxon>
    </lineage>
</organism>
<protein>
    <recommendedName>
        <fullName evidence="4">VCBS repeat-containing protein</fullName>
    </recommendedName>
</protein>
<evidence type="ECO:0008006" key="4">
    <source>
        <dbReference type="Google" id="ProtNLM"/>
    </source>
</evidence>
<comment type="caution">
    <text evidence="2">The sequence shown here is derived from an EMBL/GenBank/DDBJ whole genome shotgun (WGS) entry which is preliminary data.</text>
</comment>
<dbReference type="EMBL" id="CAJOBH010273800">
    <property type="protein sequence ID" value="CAF5166600.1"/>
    <property type="molecule type" value="Genomic_DNA"/>
</dbReference>
<evidence type="ECO:0000313" key="1">
    <source>
        <dbReference type="EMBL" id="CAF5166600.1"/>
    </source>
</evidence>
<dbReference type="EMBL" id="CAJOBJ010381956">
    <property type="protein sequence ID" value="CAF5227744.1"/>
    <property type="molecule type" value="Genomic_DNA"/>
</dbReference>
<evidence type="ECO:0000313" key="3">
    <source>
        <dbReference type="Proteomes" id="UP000681720"/>
    </source>
</evidence>
<feature type="non-terminal residue" evidence="2">
    <location>
        <position position="1"/>
    </location>
</feature>
<dbReference type="SUPFAM" id="SSF69318">
    <property type="entry name" value="Integrin alpha N-terminal domain"/>
    <property type="match status" value="1"/>
</dbReference>
<dbReference type="Proteomes" id="UP000681720">
    <property type="component" value="Unassembled WGS sequence"/>
</dbReference>
<gene>
    <name evidence="1" type="ORF">BYL167_LOCUS76107</name>
    <name evidence="2" type="ORF">GIL414_LOCUS87795</name>
</gene>